<dbReference type="VEuPathDB" id="CryptoDB:Vbra_20476"/>
<organism evidence="2 3">
    <name type="scientific">Vitrella brassicaformis (strain CCMP3155)</name>
    <dbReference type="NCBI Taxonomy" id="1169540"/>
    <lineage>
        <taxon>Eukaryota</taxon>
        <taxon>Sar</taxon>
        <taxon>Alveolata</taxon>
        <taxon>Colpodellida</taxon>
        <taxon>Vitrellaceae</taxon>
        <taxon>Vitrella</taxon>
    </lineage>
</organism>
<evidence type="ECO:0000256" key="1">
    <source>
        <dbReference type="SAM" id="Phobius"/>
    </source>
</evidence>
<keyword evidence="1" id="KW-0812">Transmembrane</keyword>
<dbReference type="EMBL" id="CDMY01000262">
    <property type="protein sequence ID" value="CEL98060.1"/>
    <property type="molecule type" value="Genomic_DNA"/>
</dbReference>
<evidence type="ECO:0000313" key="2">
    <source>
        <dbReference type="EMBL" id="CEL98060.1"/>
    </source>
</evidence>
<keyword evidence="1" id="KW-0472">Membrane</keyword>
<dbReference type="InParanoid" id="A0A0G4EKY7"/>
<gene>
    <name evidence="2" type="ORF">Vbra_20476</name>
</gene>
<dbReference type="Proteomes" id="UP000041254">
    <property type="component" value="Unassembled WGS sequence"/>
</dbReference>
<protein>
    <submittedName>
        <fullName evidence="2">Uncharacterized protein</fullName>
    </submittedName>
</protein>
<keyword evidence="3" id="KW-1185">Reference proteome</keyword>
<proteinExistence type="predicted"/>
<keyword evidence="1" id="KW-1133">Transmembrane helix</keyword>
<name>A0A0G4EKY7_VITBC</name>
<dbReference type="AlphaFoldDB" id="A0A0G4EKY7"/>
<dbReference type="OrthoDB" id="655540at2759"/>
<reference evidence="2 3" key="1">
    <citation type="submission" date="2014-11" db="EMBL/GenBank/DDBJ databases">
        <authorList>
            <person name="Zhu J."/>
            <person name="Qi W."/>
            <person name="Song R."/>
        </authorList>
    </citation>
    <scope>NUCLEOTIDE SEQUENCE [LARGE SCALE GENOMIC DNA]</scope>
</reference>
<evidence type="ECO:0000313" key="3">
    <source>
        <dbReference type="Proteomes" id="UP000041254"/>
    </source>
</evidence>
<sequence>MDYGKEHRIPRIAQDWPLIGRVAFGQVGQTIVTASLTLEIWFVLISYLVLVGAGVQSLGVVLVLVLYGWC</sequence>
<accession>A0A0G4EKY7</accession>
<feature type="transmembrane region" description="Helical" evidence="1">
    <location>
        <begin position="40"/>
        <end position="69"/>
    </location>
</feature>